<name>A0A9D4M502_DREPO</name>
<dbReference type="EMBL" id="JAIWYP010000002">
    <property type="protein sequence ID" value="KAH3869839.1"/>
    <property type="molecule type" value="Genomic_DNA"/>
</dbReference>
<evidence type="ECO:0000256" key="1">
    <source>
        <dbReference type="SAM" id="Coils"/>
    </source>
</evidence>
<keyword evidence="3" id="KW-1185">Reference proteome</keyword>
<evidence type="ECO:0000313" key="3">
    <source>
        <dbReference type="Proteomes" id="UP000828390"/>
    </source>
</evidence>
<dbReference type="AlphaFoldDB" id="A0A9D4M502"/>
<evidence type="ECO:0000313" key="2">
    <source>
        <dbReference type="EMBL" id="KAH3869839.1"/>
    </source>
</evidence>
<reference evidence="2" key="1">
    <citation type="journal article" date="2019" name="bioRxiv">
        <title>The Genome of the Zebra Mussel, Dreissena polymorpha: A Resource for Invasive Species Research.</title>
        <authorList>
            <person name="McCartney M.A."/>
            <person name="Auch B."/>
            <person name="Kono T."/>
            <person name="Mallez S."/>
            <person name="Zhang Y."/>
            <person name="Obille A."/>
            <person name="Becker A."/>
            <person name="Abrahante J.E."/>
            <person name="Garbe J."/>
            <person name="Badalamenti J.P."/>
            <person name="Herman A."/>
            <person name="Mangelson H."/>
            <person name="Liachko I."/>
            <person name="Sullivan S."/>
            <person name="Sone E.D."/>
            <person name="Koren S."/>
            <person name="Silverstein K.A.T."/>
            <person name="Beckman K.B."/>
            <person name="Gohl D.M."/>
        </authorList>
    </citation>
    <scope>NUCLEOTIDE SEQUENCE</scope>
    <source>
        <strain evidence="2">Duluth1</strain>
        <tissue evidence="2">Whole animal</tissue>
    </source>
</reference>
<feature type="coiled-coil region" evidence="1">
    <location>
        <begin position="5"/>
        <end position="32"/>
    </location>
</feature>
<reference evidence="2" key="2">
    <citation type="submission" date="2020-11" db="EMBL/GenBank/DDBJ databases">
        <authorList>
            <person name="McCartney M.A."/>
            <person name="Auch B."/>
            <person name="Kono T."/>
            <person name="Mallez S."/>
            <person name="Becker A."/>
            <person name="Gohl D.M."/>
            <person name="Silverstein K.A.T."/>
            <person name="Koren S."/>
            <person name="Bechman K.B."/>
            <person name="Herman A."/>
            <person name="Abrahante J.E."/>
            <person name="Garbe J."/>
        </authorList>
    </citation>
    <scope>NUCLEOTIDE SEQUENCE</scope>
    <source>
        <strain evidence="2">Duluth1</strain>
        <tissue evidence="2">Whole animal</tissue>
    </source>
</reference>
<proteinExistence type="predicted"/>
<comment type="caution">
    <text evidence="2">The sequence shown here is derived from an EMBL/GenBank/DDBJ whole genome shotgun (WGS) entry which is preliminary data.</text>
</comment>
<keyword evidence="1" id="KW-0175">Coiled coil</keyword>
<sequence>MRLDIDHLQNQCDEHDDLIKFLQDNIESLNRKAIANNMRIFGWEIDPRLGEKEHKLKAISDILKIASPTTNWVPDDIKRSQVLNSTKDEYPPLTLLTFRFEDDKVWAYRGREELRKQGIRIGDDLTKIQRNTTIPSRAWQVWIFL</sequence>
<accession>A0A9D4M502</accession>
<organism evidence="2 3">
    <name type="scientific">Dreissena polymorpha</name>
    <name type="common">Zebra mussel</name>
    <name type="synonym">Mytilus polymorpha</name>
    <dbReference type="NCBI Taxonomy" id="45954"/>
    <lineage>
        <taxon>Eukaryota</taxon>
        <taxon>Metazoa</taxon>
        <taxon>Spiralia</taxon>
        <taxon>Lophotrochozoa</taxon>
        <taxon>Mollusca</taxon>
        <taxon>Bivalvia</taxon>
        <taxon>Autobranchia</taxon>
        <taxon>Heteroconchia</taxon>
        <taxon>Euheterodonta</taxon>
        <taxon>Imparidentia</taxon>
        <taxon>Neoheterodontei</taxon>
        <taxon>Myida</taxon>
        <taxon>Dreissenoidea</taxon>
        <taxon>Dreissenidae</taxon>
        <taxon>Dreissena</taxon>
    </lineage>
</organism>
<protein>
    <submittedName>
        <fullName evidence="2">Uncharacterized protein</fullName>
    </submittedName>
</protein>
<dbReference type="Proteomes" id="UP000828390">
    <property type="component" value="Unassembled WGS sequence"/>
</dbReference>
<gene>
    <name evidence="2" type="ORF">DPMN_033010</name>
</gene>